<dbReference type="InterPro" id="IPR009014">
    <property type="entry name" value="Transketo_C/PFOR_II"/>
</dbReference>
<dbReference type="STRING" id="1817883.A3G31_06320"/>
<dbReference type="SUPFAM" id="SSF52922">
    <property type="entry name" value="TK C-terminal domain-like"/>
    <property type="match status" value="1"/>
</dbReference>
<dbReference type="EMBL" id="MGDI01000042">
    <property type="protein sequence ID" value="OGL51462.1"/>
    <property type="molecule type" value="Genomic_DNA"/>
</dbReference>
<dbReference type="AlphaFoldDB" id="A0A1F7SCF8"/>
<dbReference type="PANTHER" id="PTHR43257:SF2">
    <property type="entry name" value="PYRUVATE DEHYDROGENASE E1 COMPONENT SUBUNIT BETA"/>
    <property type="match status" value="1"/>
</dbReference>
<name>A0A1F7SCF8_9BACT</name>
<dbReference type="InterPro" id="IPR033248">
    <property type="entry name" value="Transketolase_C"/>
</dbReference>
<dbReference type="GO" id="GO:0016491">
    <property type="term" value="F:oxidoreductase activity"/>
    <property type="evidence" value="ECO:0007669"/>
    <property type="project" value="UniProtKB-KW"/>
</dbReference>
<dbReference type="SUPFAM" id="SSF52518">
    <property type="entry name" value="Thiamin diphosphate-binding fold (THDP-binding)"/>
    <property type="match status" value="1"/>
</dbReference>
<dbReference type="CDD" id="cd07036">
    <property type="entry name" value="TPP_PYR_E1-PDHc-beta_like"/>
    <property type="match status" value="1"/>
</dbReference>
<dbReference type="Pfam" id="PF02780">
    <property type="entry name" value="Transketolase_C"/>
    <property type="match status" value="1"/>
</dbReference>
<dbReference type="FunFam" id="3.40.50.920:FF:000001">
    <property type="entry name" value="Pyruvate dehydrogenase E1 beta subunit"/>
    <property type="match status" value="1"/>
</dbReference>
<dbReference type="Proteomes" id="UP000178082">
    <property type="component" value="Unassembled WGS sequence"/>
</dbReference>
<organism evidence="5 6">
    <name type="scientific">Candidatus Schekmanbacteria bacterium RIFCSPLOWO2_12_FULL_38_15</name>
    <dbReference type="NCBI Taxonomy" id="1817883"/>
    <lineage>
        <taxon>Bacteria</taxon>
        <taxon>Candidatus Schekmaniibacteriota</taxon>
    </lineage>
</organism>
<evidence type="ECO:0000256" key="3">
    <source>
        <dbReference type="ARBA" id="ARBA00023052"/>
    </source>
</evidence>
<keyword evidence="2" id="KW-0560">Oxidoreductase</keyword>
<keyword evidence="3" id="KW-0786">Thiamine pyrophosphate</keyword>
<dbReference type="FunFam" id="3.40.50.970:FF:000001">
    <property type="entry name" value="Pyruvate dehydrogenase E1 beta subunit"/>
    <property type="match status" value="1"/>
</dbReference>
<comment type="caution">
    <text evidence="5">The sequence shown here is derived from an EMBL/GenBank/DDBJ whole genome shotgun (WGS) entry which is preliminary data.</text>
</comment>
<feature type="domain" description="Transketolase-like pyrimidine-binding" evidence="4">
    <location>
        <begin position="6"/>
        <end position="181"/>
    </location>
</feature>
<dbReference type="PANTHER" id="PTHR43257">
    <property type="entry name" value="PYRUVATE DEHYDROGENASE E1 COMPONENT BETA SUBUNIT"/>
    <property type="match status" value="1"/>
</dbReference>
<accession>A0A1F7SCF8</accession>
<dbReference type="InterPro" id="IPR029061">
    <property type="entry name" value="THDP-binding"/>
</dbReference>
<sequence length="329" mass="35850">MKVKKVTFIEAITEALAEEMERDERVFLMGEDIGLYGGVFKATKGLQEKFGPMRVIDTPISEAFIAGGAVGAALMGMRAVPEIQFADFITPAMDQIIQQAAKLRYRSGGSYKVPVVFRVCCGGGIGGGLYHSQSNEAWFVDQPGLKVVFPSTPYDAKGLLKASIRDGNPVIYFEHKKLYRSIKQDIPEEDYIVPIGKAQVRTKGDKVSIITYGLMVHYSLEAAAKLSKEGISAEVIDLRTLLPIDKETILESVKKTGKAVIVHEANKTGGVGGEIAAIIAEEAFEYLDAPVTRVAGPDIPTMPFAPPMEDFFMVNPKKIINAVRKVAAY</sequence>
<evidence type="ECO:0000259" key="4">
    <source>
        <dbReference type="SMART" id="SM00861"/>
    </source>
</evidence>
<gene>
    <name evidence="5" type="ORF">A3G31_06320</name>
</gene>
<reference evidence="5 6" key="1">
    <citation type="journal article" date="2016" name="Nat. Commun.">
        <title>Thousands of microbial genomes shed light on interconnected biogeochemical processes in an aquifer system.</title>
        <authorList>
            <person name="Anantharaman K."/>
            <person name="Brown C.T."/>
            <person name="Hug L.A."/>
            <person name="Sharon I."/>
            <person name="Castelle C.J."/>
            <person name="Probst A.J."/>
            <person name="Thomas B.C."/>
            <person name="Singh A."/>
            <person name="Wilkins M.J."/>
            <person name="Karaoz U."/>
            <person name="Brodie E.L."/>
            <person name="Williams K.H."/>
            <person name="Hubbard S.S."/>
            <person name="Banfield J.F."/>
        </authorList>
    </citation>
    <scope>NUCLEOTIDE SEQUENCE [LARGE SCALE GENOMIC DNA]</scope>
</reference>
<comment type="cofactor">
    <cofactor evidence="1">
        <name>thiamine diphosphate</name>
        <dbReference type="ChEBI" id="CHEBI:58937"/>
    </cofactor>
</comment>
<dbReference type="Pfam" id="PF02779">
    <property type="entry name" value="Transket_pyr"/>
    <property type="match status" value="1"/>
</dbReference>
<dbReference type="Gene3D" id="3.40.50.920">
    <property type="match status" value="1"/>
</dbReference>
<protein>
    <submittedName>
        <fullName evidence="5">2-oxoisovalerate dehydrogenase</fullName>
    </submittedName>
</protein>
<evidence type="ECO:0000313" key="6">
    <source>
        <dbReference type="Proteomes" id="UP000178082"/>
    </source>
</evidence>
<evidence type="ECO:0000256" key="2">
    <source>
        <dbReference type="ARBA" id="ARBA00023002"/>
    </source>
</evidence>
<dbReference type="NCBIfam" id="NF006667">
    <property type="entry name" value="PRK09212.1"/>
    <property type="match status" value="1"/>
</dbReference>
<dbReference type="InterPro" id="IPR005475">
    <property type="entry name" value="Transketolase-like_Pyr-bd"/>
</dbReference>
<proteinExistence type="predicted"/>
<dbReference type="SMART" id="SM00861">
    <property type="entry name" value="Transket_pyr"/>
    <property type="match status" value="1"/>
</dbReference>
<evidence type="ECO:0000256" key="1">
    <source>
        <dbReference type="ARBA" id="ARBA00001964"/>
    </source>
</evidence>
<evidence type="ECO:0000313" key="5">
    <source>
        <dbReference type="EMBL" id="OGL51462.1"/>
    </source>
</evidence>
<dbReference type="Gene3D" id="3.40.50.970">
    <property type="match status" value="1"/>
</dbReference>